<reference evidence="1 2" key="2">
    <citation type="journal article" date="2021" name="Genomics">
        <title>High-quality reference genome for Clonorchis sinensis.</title>
        <authorList>
            <person name="Young N.D."/>
            <person name="Stroehlein A.J."/>
            <person name="Kinkar L."/>
            <person name="Wang T."/>
            <person name="Sohn W.M."/>
            <person name="Chang B.C.H."/>
            <person name="Kaur P."/>
            <person name="Weisz D."/>
            <person name="Dudchenko O."/>
            <person name="Aiden E.L."/>
            <person name="Korhonen P.K."/>
            <person name="Gasser R.B."/>
        </authorList>
    </citation>
    <scope>NUCLEOTIDE SEQUENCE [LARGE SCALE GENOMIC DNA]</scope>
    <source>
        <strain evidence="1">Cs-k2</strain>
    </source>
</reference>
<gene>
    <name evidence="1" type="ORF">CSKR_106478</name>
</gene>
<accession>A0A3R7EPJ3</accession>
<comment type="caution">
    <text evidence="1">The sequence shown here is derived from an EMBL/GenBank/DDBJ whole genome shotgun (WGS) entry which is preliminary data.</text>
</comment>
<keyword evidence="2" id="KW-1185">Reference proteome</keyword>
<proteinExistence type="predicted"/>
<reference evidence="1 2" key="1">
    <citation type="journal article" date="2018" name="Biotechnol. Adv.">
        <title>Improved genomic resources and new bioinformatic workflow for the carcinogenic parasite Clonorchis sinensis: Biotechnological implications.</title>
        <authorList>
            <person name="Wang D."/>
            <person name="Korhonen P.K."/>
            <person name="Gasser R.B."/>
            <person name="Young N.D."/>
        </authorList>
    </citation>
    <scope>NUCLEOTIDE SEQUENCE [LARGE SCALE GENOMIC DNA]</scope>
    <source>
        <strain evidence="1">Cs-k2</strain>
    </source>
</reference>
<dbReference type="AlphaFoldDB" id="A0A3R7EPJ3"/>
<sequence length="162" mass="18237">MLFYRTAAAAPASGAGKGLVDIIHNSLIAKKQAPGTHYGKLQELTIKECPTEPCTVKSNQEINLQMKFTTNDDYNGLVGFLAFDIYGTTWWSFGKKNKMFKASETQVESIKVKLPSDLLHLLRQMIFETRKIFIVDVRPGINSFQTFTASEGNQHFDRQNSN</sequence>
<dbReference type="InParanoid" id="A0A3R7EPJ3"/>
<protein>
    <submittedName>
        <fullName evidence="1">Uncharacterized protein</fullName>
    </submittedName>
</protein>
<evidence type="ECO:0000313" key="1">
    <source>
        <dbReference type="EMBL" id="KAG5455217.1"/>
    </source>
</evidence>
<evidence type="ECO:0000313" key="2">
    <source>
        <dbReference type="Proteomes" id="UP000286415"/>
    </source>
</evidence>
<dbReference type="EMBL" id="NIRI02000005">
    <property type="protein sequence ID" value="KAG5455217.1"/>
    <property type="molecule type" value="Genomic_DNA"/>
</dbReference>
<dbReference type="Proteomes" id="UP000286415">
    <property type="component" value="Unassembled WGS sequence"/>
</dbReference>
<dbReference type="Gene3D" id="2.60.40.770">
    <property type="match status" value="1"/>
</dbReference>
<name>A0A3R7EPJ3_CLOSI</name>
<organism evidence="1 2">
    <name type="scientific">Clonorchis sinensis</name>
    <name type="common">Chinese liver fluke</name>
    <dbReference type="NCBI Taxonomy" id="79923"/>
    <lineage>
        <taxon>Eukaryota</taxon>
        <taxon>Metazoa</taxon>
        <taxon>Spiralia</taxon>
        <taxon>Lophotrochozoa</taxon>
        <taxon>Platyhelminthes</taxon>
        <taxon>Trematoda</taxon>
        <taxon>Digenea</taxon>
        <taxon>Opisthorchiida</taxon>
        <taxon>Opisthorchiata</taxon>
        <taxon>Opisthorchiidae</taxon>
        <taxon>Clonorchis</taxon>
    </lineage>
</organism>